<organism evidence="4 5">
    <name type="scientific">Mucilaginibacter gossypii</name>
    <dbReference type="NCBI Taxonomy" id="551996"/>
    <lineage>
        <taxon>Bacteria</taxon>
        <taxon>Pseudomonadati</taxon>
        <taxon>Bacteroidota</taxon>
        <taxon>Sphingobacteriia</taxon>
        <taxon>Sphingobacteriales</taxon>
        <taxon>Sphingobacteriaceae</taxon>
        <taxon>Mucilaginibacter</taxon>
    </lineage>
</organism>
<protein>
    <submittedName>
        <fullName evidence="4">Ferric-dicitrate binding protein FerR, regulates iron transport through sigma-19</fullName>
    </submittedName>
</protein>
<dbReference type="Gene3D" id="2.60.120.1440">
    <property type="match status" value="1"/>
</dbReference>
<evidence type="ECO:0000259" key="2">
    <source>
        <dbReference type="Pfam" id="PF04773"/>
    </source>
</evidence>
<keyword evidence="1" id="KW-1133">Transmembrane helix</keyword>
<dbReference type="InterPro" id="IPR006860">
    <property type="entry name" value="FecR"/>
</dbReference>
<accession>A0A1G8BVY0</accession>
<feature type="domain" description="Protein FecR C-terminal" evidence="3">
    <location>
        <begin position="292"/>
        <end position="359"/>
    </location>
</feature>
<dbReference type="Gene3D" id="3.55.50.30">
    <property type="match status" value="1"/>
</dbReference>
<dbReference type="PANTHER" id="PTHR30273:SF2">
    <property type="entry name" value="PROTEIN FECR"/>
    <property type="match status" value="1"/>
</dbReference>
<dbReference type="GO" id="GO:0016989">
    <property type="term" value="F:sigma factor antagonist activity"/>
    <property type="evidence" value="ECO:0007669"/>
    <property type="project" value="TreeGrafter"/>
</dbReference>
<keyword evidence="5" id="KW-1185">Reference proteome</keyword>
<reference evidence="5" key="1">
    <citation type="submission" date="2016-10" db="EMBL/GenBank/DDBJ databases">
        <authorList>
            <person name="Varghese N."/>
            <person name="Submissions S."/>
        </authorList>
    </citation>
    <scope>NUCLEOTIDE SEQUENCE [LARGE SCALE GENOMIC DNA]</scope>
    <source>
        <strain evidence="5">Gh-67</strain>
    </source>
</reference>
<dbReference type="EMBL" id="FNCG01000009">
    <property type="protein sequence ID" value="SDH37284.1"/>
    <property type="molecule type" value="Genomic_DNA"/>
</dbReference>
<dbReference type="STRING" id="551996.SAMN05192573_10972"/>
<dbReference type="Pfam" id="PF16344">
    <property type="entry name" value="FecR_C"/>
    <property type="match status" value="1"/>
</dbReference>
<dbReference type="Pfam" id="PF04773">
    <property type="entry name" value="FecR"/>
    <property type="match status" value="1"/>
</dbReference>
<evidence type="ECO:0000313" key="5">
    <source>
        <dbReference type="Proteomes" id="UP000199705"/>
    </source>
</evidence>
<evidence type="ECO:0000256" key="1">
    <source>
        <dbReference type="SAM" id="Phobius"/>
    </source>
</evidence>
<name>A0A1G8BVY0_9SPHI</name>
<dbReference type="InterPro" id="IPR012373">
    <property type="entry name" value="Ferrdict_sens_TM"/>
</dbReference>
<dbReference type="Proteomes" id="UP000199705">
    <property type="component" value="Unassembled WGS sequence"/>
</dbReference>
<keyword evidence="1" id="KW-0472">Membrane</keyword>
<sequence>MVNNTWILIYKKLNNTATPEELEEIDQILKEDGGSQYPIAMLEHLWRLYPISKGCDNEPKEERWAQLQSQLNNRPDAYVEDEYRAETIQSMHRGRLNYILIAAAAVILFCSSIALIYFRSTDKKNGICEIKVPMGGITNIQLPDGSTVILNAGSKLAYKNTFDARHREITLSGEAFFDIVKDPAHPFIITTPTIKIRVLGTRFNVRSYPGDNTSEAALIRGVIELTVLKNPDRQIILKPSEKLTVFNQPVETSASRYKSTDTTSKAIVELSEIHQSKRDSLPAEAGWTKNKVAFDTMEFGEVAKMMERKYSTTILFKKEELKKLTLTGKFENITLDKALQQLKLTSNFNYQIINNQVFIY</sequence>
<gene>
    <name evidence="4" type="ORF">SAMN05192573_10972</name>
</gene>
<proteinExistence type="predicted"/>
<dbReference type="AlphaFoldDB" id="A0A1G8BVY0"/>
<dbReference type="PANTHER" id="PTHR30273">
    <property type="entry name" value="PERIPLASMIC SIGNAL SENSOR AND SIGMA FACTOR ACTIVATOR FECR-RELATED"/>
    <property type="match status" value="1"/>
</dbReference>
<dbReference type="InterPro" id="IPR032508">
    <property type="entry name" value="FecR_C"/>
</dbReference>
<evidence type="ECO:0000259" key="3">
    <source>
        <dbReference type="Pfam" id="PF16344"/>
    </source>
</evidence>
<dbReference type="RefSeq" id="WP_091169965.1">
    <property type="nucleotide sequence ID" value="NZ_FNCG01000009.1"/>
</dbReference>
<feature type="transmembrane region" description="Helical" evidence="1">
    <location>
        <begin position="98"/>
        <end position="118"/>
    </location>
</feature>
<feature type="domain" description="FecR protein" evidence="2">
    <location>
        <begin position="130"/>
        <end position="223"/>
    </location>
</feature>
<dbReference type="PIRSF" id="PIRSF018266">
    <property type="entry name" value="FecR"/>
    <property type="match status" value="1"/>
</dbReference>
<keyword evidence="1" id="KW-0812">Transmembrane</keyword>
<evidence type="ECO:0000313" key="4">
    <source>
        <dbReference type="EMBL" id="SDH37284.1"/>
    </source>
</evidence>